<evidence type="ECO:0000313" key="6">
    <source>
        <dbReference type="EMBL" id="SLN44538.1"/>
    </source>
</evidence>
<dbReference type="InterPro" id="IPR002692">
    <property type="entry name" value="S45"/>
</dbReference>
<evidence type="ECO:0000256" key="1">
    <source>
        <dbReference type="ARBA" id="ARBA00006586"/>
    </source>
</evidence>
<keyword evidence="7" id="KW-1185">Reference proteome</keyword>
<dbReference type="InterPro" id="IPR023343">
    <property type="entry name" value="Penicillin_amidase_dom1"/>
</dbReference>
<dbReference type="EC" id="3.5.1.97" evidence="6"/>
<evidence type="ECO:0000256" key="3">
    <source>
        <dbReference type="ARBA" id="ARBA00023145"/>
    </source>
</evidence>
<feature type="binding site" evidence="5">
    <location>
        <position position="324"/>
    </location>
    <ligand>
        <name>Ca(2+)</name>
        <dbReference type="ChEBI" id="CHEBI:29108"/>
    </ligand>
</feature>
<dbReference type="Gene3D" id="1.10.1400.10">
    <property type="match status" value="1"/>
</dbReference>
<feature type="binding site" evidence="5">
    <location>
        <position position="321"/>
    </location>
    <ligand>
        <name>Ca(2+)</name>
        <dbReference type="ChEBI" id="CHEBI:29108"/>
    </ligand>
</feature>
<evidence type="ECO:0000256" key="5">
    <source>
        <dbReference type="PIRSR" id="PIRSR001227-2"/>
    </source>
</evidence>
<keyword evidence="5" id="KW-0106">Calcium</keyword>
<dbReference type="SUPFAM" id="SSF56235">
    <property type="entry name" value="N-terminal nucleophile aminohydrolases (Ntn hydrolases)"/>
    <property type="match status" value="1"/>
</dbReference>
<feature type="binding site" evidence="5">
    <location>
        <position position="188"/>
    </location>
    <ligand>
        <name>Ca(2+)</name>
        <dbReference type="ChEBI" id="CHEBI:29108"/>
    </ligand>
</feature>
<dbReference type="PANTHER" id="PTHR34218">
    <property type="entry name" value="PEPTIDASE S45 PENICILLIN AMIDASE"/>
    <property type="match status" value="1"/>
</dbReference>
<proteinExistence type="inferred from homology"/>
<dbReference type="Pfam" id="PF01804">
    <property type="entry name" value="Penicil_amidase"/>
    <property type="match status" value="1"/>
</dbReference>
<keyword evidence="2 6" id="KW-0378">Hydrolase</keyword>
<evidence type="ECO:0000313" key="7">
    <source>
        <dbReference type="Proteomes" id="UP000193200"/>
    </source>
</evidence>
<feature type="active site" description="Nucleophile" evidence="4">
    <location>
        <position position="249"/>
    </location>
</feature>
<gene>
    <name evidence="6" type="primary">quiP</name>
    <name evidence="6" type="ORF">OCH7691_01887</name>
</gene>
<dbReference type="EMBL" id="FWFR01000001">
    <property type="protein sequence ID" value="SLN44538.1"/>
    <property type="molecule type" value="Genomic_DNA"/>
</dbReference>
<evidence type="ECO:0000256" key="2">
    <source>
        <dbReference type="ARBA" id="ARBA00022801"/>
    </source>
</evidence>
<dbReference type="InParanoid" id="A0A1Y5SQW8"/>
<reference evidence="6 7" key="1">
    <citation type="submission" date="2017-03" db="EMBL/GenBank/DDBJ databases">
        <authorList>
            <person name="Afonso C.L."/>
            <person name="Miller P.J."/>
            <person name="Scott M.A."/>
            <person name="Spackman E."/>
            <person name="Goraichik I."/>
            <person name="Dimitrov K.M."/>
            <person name="Suarez D.L."/>
            <person name="Swayne D.E."/>
        </authorList>
    </citation>
    <scope>NUCLEOTIDE SEQUENCE [LARGE SCALE GENOMIC DNA]</scope>
    <source>
        <strain evidence="6 7">CECT 7691</strain>
    </source>
</reference>
<dbReference type="RefSeq" id="WP_139839601.1">
    <property type="nucleotide sequence ID" value="NZ_FWFR01000001.1"/>
</dbReference>
<dbReference type="InterPro" id="IPR014395">
    <property type="entry name" value="Pen/GL7ACA/AHL_acylase"/>
</dbReference>
<dbReference type="OrthoDB" id="9760084at2"/>
<dbReference type="InterPro" id="IPR043147">
    <property type="entry name" value="Penicillin_amidase_A-knob"/>
</dbReference>
<keyword evidence="5" id="KW-0479">Metal-binding</keyword>
<comment type="cofactor">
    <cofactor evidence="5">
        <name>Ca(2+)</name>
        <dbReference type="ChEBI" id="CHEBI:29108"/>
    </cofactor>
    <text evidence="5">Binds 1 Ca(2+) ion per dimer.</text>
</comment>
<protein>
    <submittedName>
        <fullName evidence="6">Acyl-homoserine lactone acylase QuiP</fullName>
        <ecNumber evidence="6">3.5.1.97</ecNumber>
    </submittedName>
</protein>
<dbReference type="GO" id="GO:0016811">
    <property type="term" value="F:hydrolase activity, acting on carbon-nitrogen (but not peptide) bonds, in linear amides"/>
    <property type="evidence" value="ECO:0007669"/>
    <property type="project" value="InterPro"/>
</dbReference>
<dbReference type="Gene3D" id="3.60.20.10">
    <property type="entry name" value="Glutamine Phosphoribosylpyrophosphate, subunit 1, domain 1"/>
    <property type="match status" value="1"/>
</dbReference>
<dbReference type="GO" id="GO:0046872">
    <property type="term" value="F:metal ion binding"/>
    <property type="evidence" value="ECO:0007669"/>
    <property type="project" value="UniProtKB-KW"/>
</dbReference>
<comment type="similarity">
    <text evidence="1">Belongs to the peptidase S45 family.</text>
</comment>
<dbReference type="InterPro" id="IPR029055">
    <property type="entry name" value="Ntn_hydrolases_N"/>
</dbReference>
<dbReference type="PANTHER" id="PTHR34218:SF4">
    <property type="entry name" value="ACYL-HOMOSERINE LACTONE ACYLASE QUIP"/>
    <property type="match status" value="1"/>
</dbReference>
<dbReference type="Gene3D" id="1.10.439.10">
    <property type="entry name" value="Penicillin Amidohydrolase, domain 1"/>
    <property type="match status" value="1"/>
</dbReference>
<keyword evidence="3" id="KW-0865">Zymogen</keyword>
<sequence>MGRWLLRGFAVLILLIGIAAAGGYYYLRTSLPQLDGEIALAGPSAPITITRDRNGIPHIEGQSIEDALFGLGFVHAQDRLWQMEMNRRIGAGRLSEILGEATVGTDRFLRTLGVYHFAERNYSRLKPETRARLDAYAAGVNAFLENRSGALPVEFVILGVDPEPWTAADSLVWLKMMAWDLSANWSSELLRFALTERLTPTAIGQFLPPYPGDAPVSLPNLKALYDSTGRGLTRLAGIAPPHLPRGAGSNNWAVSGARTVTGKPLLANDPHLGLSAPALWYLAHLKAPGLDTIGATLPGIPAVVLGRNDRIAWGFTNTGPDVQDLYIERNPAGDPDSYLTPDGPAAFAFRDEVIKVKDSAPVSFRVRISRHGPIISDAMASVRADLPSDTGLAFAWTALDDDDTTADGGLAMMTATDWDSFVGALRSFRVPQQNILYADVDGNIGYYAPAHIPMRKAENDIRGLMPSPGWDDRYDWDGYIPFEDLPQAFNPESGVIYTANQKVVPDNYPYHLTFEWTPPYRARRIATLLDETEKHSVESFRAMQADVRSTMAGDLLPLMTTIEGSDEKAALALAQLRAWDGTMAADMVEPLIFSAWYREFTRLVYSDDLGPDLFADAWSQRPVFITNVLLDREGQGAWCDDVTTDAVEDCPTMLRRALDLAIADLETRYGSDRTAWNWGTAHHAHGEHRPFGKVPVLKDLFDVDVPTMGGTYTVDAGRFDIANGTAPFANVHSASYRAIYDLADLDRSIFIHSTGQSGNRLSPLYKNWAEDWAKVGYVAMTTSAADYQAGALGRLILTPKPD</sequence>
<dbReference type="CDD" id="cd03747">
    <property type="entry name" value="Ntn_PGA_like"/>
    <property type="match status" value="1"/>
</dbReference>
<evidence type="ECO:0000256" key="4">
    <source>
        <dbReference type="PIRSR" id="PIRSR001227-1"/>
    </source>
</evidence>
<dbReference type="Gene3D" id="2.30.120.10">
    <property type="match status" value="1"/>
</dbReference>
<accession>A0A1Y5SQW8</accession>
<dbReference type="InterPro" id="IPR043146">
    <property type="entry name" value="Penicillin_amidase_N_B-knob"/>
</dbReference>
<organism evidence="6 7">
    <name type="scientific">Oceanibacterium hippocampi</name>
    <dbReference type="NCBI Taxonomy" id="745714"/>
    <lineage>
        <taxon>Bacteria</taxon>
        <taxon>Pseudomonadati</taxon>
        <taxon>Pseudomonadota</taxon>
        <taxon>Alphaproteobacteria</taxon>
        <taxon>Sneathiellales</taxon>
        <taxon>Sneathiellaceae</taxon>
        <taxon>Oceanibacterium</taxon>
    </lineage>
</organism>
<name>A0A1Y5SQW8_9PROT</name>
<dbReference type="Proteomes" id="UP000193200">
    <property type="component" value="Unassembled WGS sequence"/>
</dbReference>
<dbReference type="PIRSF" id="PIRSF001227">
    <property type="entry name" value="Pen_acylase"/>
    <property type="match status" value="1"/>
</dbReference>
<dbReference type="AlphaFoldDB" id="A0A1Y5SQW8"/>
<dbReference type="GO" id="GO:0017000">
    <property type="term" value="P:antibiotic biosynthetic process"/>
    <property type="evidence" value="ECO:0007669"/>
    <property type="project" value="InterPro"/>
</dbReference>